<name>A0A1I7SVV9_BURXY</name>
<feature type="signal peptide" evidence="2">
    <location>
        <begin position="1"/>
        <end position="15"/>
    </location>
</feature>
<dbReference type="SMR" id="A0A1I7SVV9"/>
<feature type="transmembrane region" description="Helical" evidence="1">
    <location>
        <begin position="172"/>
        <end position="199"/>
    </location>
</feature>
<keyword evidence="1" id="KW-1133">Transmembrane helix</keyword>
<evidence type="ECO:0000256" key="1">
    <source>
        <dbReference type="SAM" id="Phobius"/>
    </source>
</evidence>
<dbReference type="EMBL" id="CAJFDI010000002">
    <property type="protein sequence ID" value="CAD5215955.1"/>
    <property type="molecule type" value="Genomic_DNA"/>
</dbReference>
<evidence type="ECO:0000313" key="7">
    <source>
        <dbReference type="WBParaSite" id="BXY_1718900.1"/>
    </source>
</evidence>
<evidence type="ECO:0000313" key="5">
    <source>
        <dbReference type="Proteomes" id="UP000095284"/>
    </source>
</evidence>
<keyword evidence="1" id="KW-0472">Membrane</keyword>
<keyword evidence="1" id="KW-0812">Transmembrane</keyword>
<sequence length="220" mass="24830">MLMIIFFVFFISVASEICFKATGTVNRIETLTCPKGTKLNMEGITFPMFLKLRVDPGLCVDSDTVIQLDECQLRLFYSSGLQMNSVKLKETNDVTLVFNDGKIMESEQIIANCTPQIEESEMIIQFKQPNRCVREISVTSRSDEQTFSLLIPRESTAGDAGKVDEVTLEVILLTYFAVNIIIWLVFFGMVVAIACILCIKPVNDNDVTIEKEKEERTEDV</sequence>
<protein>
    <submittedName>
        <fullName evidence="3">(pine wood nematode) hypothetical protein</fullName>
    </submittedName>
</protein>
<dbReference type="Proteomes" id="UP000582659">
    <property type="component" value="Unassembled WGS sequence"/>
</dbReference>
<organism evidence="5 7">
    <name type="scientific">Bursaphelenchus xylophilus</name>
    <name type="common">Pinewood nematode worm</name>
    <name type="synonym">Aphelenchoides xylophilus</name>
    <dbReference type="NCBI Taxonomy" id="6326"/>
    <lineage>
        <taxon>Eukaryota</taxon>
        <taxon>Metazoa</taxon>
        <taxon>Ecdysozoa</taxon>
        <taxon>Nematoda</taxon>
        <taxon>Chromadorea</taxon>
        <taxon>Rhabditida</taxon>
        <taxon>Tylenchina</taxon>
        <taxon>Tylenchomorpha</taxon>
        <taxon>Aphelenchoidea</taxon>
        <taxon>Aphelenchoididae</taxon>
        <taxon>Bursaphelenchus</taxon>
    </lineage>
</organism>
<evidence type="ECO:0000313" key="6">
    <source>
        <dbReference type="Proteomes" id="UP000659654"/>
    </source>
</evidence>
<accession>A0A1I7SVV9</accession>
<keyword evidence="6" id="KW-1185">Reference proteome</keyword>
<dbReference type="AlphaFoldDB" id="A0A1I7SVV9"/>
<proteinExistence type="predicted"/>
<dbReference type="Proteomes" id="UP000659654">
    <property type="component" value="Unassembled WGS sequence"/>
</dbReference>
<keyword evidence="2" id="KW-0732">Signal</keyword>
<dbReference type="Proteomes" id="UP000095284">
    <property type="component" value="Unplaced"/>
</dbReference>
<reference evidence="4" key="2">
    <citation type="submission" date="2020-08" db="EMBL/GenBank/DDBJ databases">
        <authorList>
            <person name="Kikuchi T."/>
        </authorList>
    </citation>
    <scope>NUCLEOTIDE SEQUENCE</scope>
    <source>
        <strain evidence="3">Ka4C1</strain>
    </source>
</reference>
<feature type="chain" id="PRO_5035399977" evidence="2">
    <location>
        <begin position="16"/>
        <end position="220"/>
    </location>
</feature>
<dbReference type="WBParaSite" id="BXY_1718900.1">
    <property type="protein sequence ID" value="BXY_1718900.1"/>
    <property type="gene ID" value="BXY_1718900"/>
</dbReference>
<gene>
    <name evidence="3" type="ORF">BXYJ_LOCUS4288</name>
</gene>
<evidence type="ECO:0000313" key="3">
    <source>
        <dbReference type="EMBL" id="CAD5215955.1"/>
    </source>
</evidence>
<evidence type="ECO:0000313" key="4">
    <source>
        <dbReference type="EMBL" id="CAG9098368.1"/>
    </source>
</evidence>
<reference evidence="7" key="1">
    <citation type="submission" date="2016-11" db="UniProtKB">
        <authorList>
            <consortium name="WormBaseParasite"/>
        </authorList>
    </citation>
    <scope>IDENTIFICATION</scope>
</reference>
<evidence type="ECO:0000256" key="2">
    <source>
        <dbReference type="SAM" id="SignalP"/>
    </source>
</evidence>
<dbReference type="EMBL" id="CAJFCV020000002">
    <property type="protein sequence ID" value="CAG9098368.1"/>
    <property type="molecule type" value="Genomic_DNA"/>
</dbReference>